<dbReference type="InterPro" id="IPR001709">
    <property type="entry name" value="Flavoprot_Pyr_Nucl_cyt_Rdtase"/>
</dbReference>
<dbReference type="InterPro" id="IPR017927">
    <property type="entry name" value="FAD-bd_FR_type"/>
</dbReference>
<accession>A0A657PKM1</accession>
<dbReference type="InterPro" id="IPR017938">
    <property type="entry name" value="Riboflavin_synthase-like_b-brl"/>
</dbReference>
<comment type="cofactor">
    <cofactor evidence="1">
        <name>FAD</name>
        <dbReference type="ChEBI" id="CHEBI:57692"/>
    </cofactor>
</comment>
<feature type="domain" description="FAD-binding FR-type" evidence="6">
    <location>
        <begin position="8"/>
        <end position="131"/>
    </location>
</feature>
<evidence type="ECO:0000313" key="8">
    <source>
        <dbReference type="Proteomes" id="UP000243361"/>
    </source>
</evidence>
<keyword evidence="8" id="KW-1185">Reference proteome</keyword>
<dbReference type="AlphaFoldDB" id="A0A657PKM1"/>
<dbReference type="PROSITE" id="PS51384">
    <property type="entry name" value="FAD_FR"/>
    <property type="match status" value="1"/>
</dbReference>
<dbReference type="Gene3D" id="3.40.50.80">
    <property type="entry name" value="Nucleotide-binding domain of ferredoxin-NADP reductase (FNR) module"/>
    <property type="match status" value="1"/>
</dbReference>
<protein>
    <submittedName>
        <fullName evidence="7">Oxidoreductase</fullName>
    </submittedName>
</protein>
<name>A0A657PKM1_9GAMM</name>
<dbReference type="InterPro" id="IPR001433">
    <property type="entry name" value="OxRdtase_FAD/NAD-bd"/>
</dbReference>
<evidence type="ECO:0000256" key="3">
    <source>
        <dbReference type="ARBA" id="ARBA00022827"/>
    </source>
</evidence>
<dbReference type="GO" id="GO:0016491">
    <property type="term" value="F:oxidoreductase activity"/>
    <property type="evidence" value="ECO:0007669"/>
    <property type="project" value="UniProtKB-KW"/>
</dbReference>
<dbReference type="Pfam" id="PF00175">
    <property type="entry name" value="NAD_binding_1"/>
    <property type="match status" value="1"/>
</dbReference>
<evidence type="ECO:0000256" key="1">
    <source>
        <dbReference type="ARBA" id="ARBA00001974"/>
    </source>
</evidence>
<evidence type="ECO:0000256" key="5">
    <source>
        <dbReference type="ARBA" id="ARBA00023002"/>
    </source>
</evidence>
<evidence type="ECO:0000256" key="4">
    <source>
        <dbReference type="ARBA" id="ARBA00022857"/>
    </source>
</evidence>
<dbReference type="Proteomes" id="UP000243361">
    <property type="component" value="Unassembled WGS sequence"/>
</dbReference>
<dbReference type="InterPro" id="IPR015701">
    <property type="entry name" value="FNR"/>
</dbReference>
<dbReference type="PRINTS" id="PR00371">
    <property type="entry name" value="FPNCR"/>
</dbReference>
<keyword evidence="5" id="KW-0560">Oxidoreductase</keyword>
<dbReference type="SUPFAM" id="SSF63380">
    <property type="entry name" value="Riboflavin synthase domain-like"/>
    <property type="match status" value="1"/>
</dbReference>
<evidence type="ECO:0000259" key="6">
    <source>
        <dbReference type="PROSITE" id="PS51384"/>
    </source>
</evidence>
<dbReference type="InterPro" id="IPR039261">
    <property type="entry name" value="FNR_nucleotide-bd"/>
</dbReference>
<comment type="caution">
    <text evidence="7">The sequence shown here is derived from an EMBL/GenBank/DDBJ whole genome shotgun (WGS) entry which is preliminary data.</text>
</comment>
<proteinExistence type="predicted"/>
<keyword evidence="2" id="KW-0285">Flavoprotein</keyword>
<reference evidence="7" key="1">
    <citation type="submission" date="2017-02" db="EMBL/GenBank/DDBJ databases">
        <title>Novel co-symbiosis in the unique lucinid bivalve Phacoides pectinatus.</title>
        <authorList>
            <person name="Lim S.J."/>
            <person name="Davis B.G."/>
            <person name="Gill D.E."/>
            <person name="Engel A.S."/>
            <person name="Anderson L.C."/>
            <person name="Campbell B.J."/>
        </authorList>
    </citation>
    <scope>NUCLEOTIDE SEQUENCE [LARGE SCALE GENOMIC DNA]</scope>
    <source>
        <strain evidence="7">LUC13016_P6</strain>
    </source>
</reference>
<keyword evidence="3" id="KW-0274">FAD</keyword>
<evidence type="ECO:0000313" key="7">
    <source>
        <dbReference type="EMBL" id="OQX35180.1"/>
    </source>
</evidence>
<dbReference type="PANTHER" id="PTHR43314">
    <property type="match status" value="1"/>
</dbReference>
<evidence type="ECO:0000256" key="2">
    <source>
        <dbReference type="ARBA" id="ARBA00022630"/>
    </source>
</evidence>
<keyword evidence="4" id="KW-0521">NADP</keyword>
<dbReference type="EMBL" id="MUIE01000182">
    <property type="protein sequence ID" value="OQX35180.1"/>
    <property type="molecule type" value="Genomic_DNA"/>
</dbReference>
<gene>
    <name evidence="7" type="ORF">B0D84_02670</name>
</gene>
<dbReference type="SUPFAM" id="SSF52343">
    <property type="entry name" value="Ferredoxin reductase-like, C-terminal NADP-linked domain"/>
    <property type="match status" value="1"/>
</dbReference>
<organism evidence="7 8">
    <name type="scientific">Candidatus Sedimenticola endophacoides</name>
    <dbReference type="NCBI Taxonomy" id="2548426"/>
    <lineage>
        <taxon>Bacteria</taxon>
        <taxon>Pseudomonadati</taxon>
        <taxon>Pseudomonadota</taxon>
        <taxon>Gammaproteobacteria</taxon>
        <taxon>Chromatiales</taxon>
        <taxon>Sedimenticolaceae</taxon>
        <taxon>Sedimenticola</taxon>
    </lineage>
</organism>
<sequence>MMSNDELGNTFEAEIVGTERVTPSSRDEVRQITLRIDDPAFRYVEGQSVGVVVEGPHPFGNRYHLRRYAIANDRGMGEDGMVELSILVRRCFYIDEVSGERYPGIASNYLCDRSVGDRITLTGPYRSPFKAPSDPSSNLVMVGTGTGVAPFRGFIKRIYREKGAWQGKVRLFYGAKNGMDLLYMNDINGDLTNYLDEQTFQAFNGIAGRPLGDDTAGLERSLDENAGEIWDLLQESNTYLFLAGLKPVAGAFDKKMSQLAGSEQAWERVKAKISAEGRLSELLYS</sequence>
<dbReference type="Gene3D" id="2.40.30.10">
    <property type="entry name" value="Translation factors"/>
    <property type="match status" value="1"/>
</dbReference>